<protein>
    <submittedName>
        <fullName evidence="1">Uncharacterized protein</fullName>
    </submittedName>
</protein>
<organism evidence="1 2">
    <name type="scientific">Escherichia phage vB_EcoM_112</name>
    <dbReference type="NCBI Taxonomy" id="1495285"/>
    <lineage>
        <taxon>Viruses</taxon>
        <taxon>Duplodnaviria</taxon>
        <taxon>Heunggongvirae</taxon>
        <taxon>Uroviricota</taxon>
        <taxon>Caudoviricetes</taxon>
        <taxon>Pantevenvirales</taxon>
        <taxon>Straboviridae</taxon>
        <taxon>Tevenvirinae</taxon>
        <taxon>Tequatrovirus</taxon>
        <taxon>Tequatrovirus e112</taxon>
    </lineage>
</organism>
<dbReference type="Proteomes" id="UP000024439">
    <property type="component" value="Segment"/>
</dbReference>
<gene>
    <name evidence="1" type="ORF">e112_011</name>
</gene>
<dbReference type="KEGG" id="vg:19485439"/>
<dbReference type="EMBL" id="KJ668714">
    <property type="protein sequence ID" value="AHY83488.1"/>
    <property type="molecule type" value="Genomic_DNA"/>
</dbReference>
<proteinExistence type="predicted"/>
<evidence type="ECO:0000313" key="2">
    <source>
        <dbReference type="Proteomes" id="UP000024439"/>
    </source>
</evidence>
<keyword evidence="2" id="KW-1185">Reference proteome</keyword>
<evidence type="ECO:0000313" key="1">
    <source>
        <dbReference type="EMBL" id="AHY83488.1"/>
    </source>
</evidence>
<name>A0A023ZVR0_9CAUD</name>
<sequence>MENKMENLIIIEQSFNDYGMAYGYRAIMEDSRGCVIDIAECKDLLQLLKIVRKNWDCENIKARVVTEEETVFHDVKFAKGAATLLKRIAPLFN</sequence>
<dbReference type="RefSeq" id="YP_009030895.1">
    <property type="nucleotide sequence ID" value="NC_024125.2"/>
</dbReference>
<accession>A0A023ZVR0</accession>
<dbReference type="GeneID" id="19485439"/>
<reference evidence="1 2" key="1">
    <citation type="submission" date="2014-10" db="EMBL/GenBank/DDBJ databases">
        <title>Complete genome sequence of e11/2, a T-even type bacteriophage specific for E. coli O157:H7.</title>
        <authorList>
            <person name="Coffey B."/>
            <person name="Ross P."/>
            <person name="O'Flynn G."/>
            <person name="O'Sullivan O."/>
            <person name="Casey A."/>
            <person name="Callanan M."/>
            <person name="Coffey A."/>
            <person name="McAuliffe O."/>
        </authorList>
    </citation>
    <scope>NUCLEOTIDE SEQUENCE [LARGE SCALE GENOMIC DNA]</scope>
</reference>